<evidence type="ECO:0000256" key="6">
    <source>
        <dbReference type="ARBA" id="ARBA00022729"/>
    </source>
</evidence>
<evidence type="ECO:0000256" key="9">
    <source>
        <dbReference type="ARBA" id="ARBA00022989"/>
    </source>
</evidence>
<keyword evidence="8" id="KW-0130">Cell adhesion</keyword>
<dbReference type="SUPFAM" id="SSF49265">
    <property type="entry name" value="Fibronectin type III"/>
    <property type="match status" value="2"/>
</dbReference>
<dbReference type="InterPro" id="IPR036179">
    <property type="entry name" value="Ig-like_dom_sf"/>
</dbReference>
<keyword evidence="13" id="KW-0393">Immunoglobulin domain</keyword>
<protein>
    <submittedName>
        <fullName evidence="17">(spotted green pufferfish) hypothetical protein</fullName>
    </submittedName>
</protein>
<feature type="non-terminal residue" evidence="17">
    <location>
        <position position="1238"/>
    </location>
</feature>
<reference evidence="17" key="1">
    <citation type="journal article" date="2004" name="Nature">
        <title>Genome duplication in the teleost fish Tetraodon nigroviridis reveals the early vertebrate proto-karyotype.</title>
        <authorList>
            <person name="Jaillon O."/>
            <person name="Aury J.-M."/>
            <person name="Brunet F."/>
            <person name="Petit J.-L."/>
            <person name="Stange-Thomann N."/>
            <person name="Mauceli E."/>
            <person name="Bouneau L."/>
            <person name="Fischer C."/>
            <person name="Ozouf-Costaz C."/>
            <person name="Bernot A."/>
            <person name="Nicaud S."/>
            <person name="Jaffe D."/>
            <person name="Fisher S."/>
            <person name="Lutfalla G."/>
            <person name="Dossat C."/>
            <person name="Segurens B."/>
            <person name="Dasilva C."/>
            <person name="Salanoubat M."/>
            <person name="Levy M."/>
            <person name="Boudet N."/>
            <person name="Castellano S."/>
            <person name="Anthouard V."/>
            <person name="Jubin C."/>
            <person name="Castelli V."/>
            <person name="Katinka M."/>
            <person name="Vacherie B."/>
            <person name="Biemont C."/>
            <person name="Skalli Z."/>
            <person name="Cattolico L."/>
            <person name="Poulain J."/>
            <person name="De Berardinis V."/>
            <person name="Cruaud C."/>
            <person name="Duprat S."/>
            <person name="Brottier P."/>
            <person name="Coutanceau J.-P."/>
            <person name="Gouzy J."/>
            <person name="Parra G."/>
            <person name="Lardier G."/>
            <person name="Chapple C."/>
            <person name="McKernan K.J."/>
            <person name="McEwan P."/>
            <person name="Bosak S."/>
            <person name="Kellis M."/>
            <person name="Volff J.-N."/>
            <person name="Guigo R."/>
            <person name="Zody M.C."/>
            <person name="Mesirov J."/>
            <person name="Lindblad-Toh K."/>
            <person name="Birren B."/>
            <person name="Nusbaum C."/>
            <person name="Kahn D."/>
            <person name="Robinson-Rechavi M."/>
            <person name="Laudet V."/>
            <person name="Schachter V."/>
            <person name="Quetier F."/>
            <person name="Saurin W."/>
            <person name="Scarpelli C."/>
            <person name="Wincker P."/>
            <person name="Lander E.S."/>
            <person name="Weissenbach J."/>
            <person name="Roest Crollius H."/>
        </authorList>
    </citation>
    <scope>NUCLEOTIDE SEQUENCE [LARGE SCALE GENOMIC DNA]</scope>
</reference>
<keyword evidence="11" id="KW-1015">Disulfide bond</keyword>
<dbReference type="AlphaFoldDB" id="Q4S5S6"/>
<organism evidence="17">
    <name type="scientific">Tetraodon nigroviridis</name>
    <name type="common">Spotted green pufferfish</name>
    <name type="synonym">Chelonodon nigroviridis</name>
    <dbReference type="NCBI Taxonomy" id="99883"/>
    <lineage>
        <taxon>Eukaryota</taxon>
        <taxon>Metazoa</taxon>
        <taxon>Chordata</taxon>
        <taxon>Craniata</taxon>
        <taxon>Vertebrata</taxon>
        <taxon>Euteleostomi</taxon>
        <taxon>Actinopterygii</taxon>
        <taxon>Neopterygii</taxon>
        <taxon>Teleostei</taxon>
        <taxon>Neoteleostei</taxon>
        <taxon>Acanthomorphata</taxon>
        <taxon>Eupercaria</taxon>
        <taxon>Tetraodontiformes</taxon>
        <taxon>Tetradontoidea</taxon>
        <taxon>Tetraodontidae</taxon>
        <taxon>Tetraodon</taxon>
    </lineage>
</organism>
<feature type="transmembrane region" description="Helical" evidence="14">
    <location>
        <begin position="1096"/>
        <end position="1117"/>
    </location>
</feature>
<evidence type="ECO:0000256" key="11">
    <source>
        <dbReference type="ARBA" id="ARBA00023157"/>
    </source>
</evidence>
<keyword evidence="10 14" id="KW-0472">Membrane</keyword>
<dbReference type="PROSITE" id="PS50853">
    <property type="entry name" value="FN3"/>
    <property type="match status" value="4"/>
</dbReference>
<proteinExistence type="inferred from homology"/>
<dbReference type="OrthoDB" id="10010359at2759"/>
<feature type="domain" description="Ig-like" evidence="15">
    <location>
        <begin position="339"/>
        <end position="426"/>
    </location>
</feature>
<keyword evidence="5 14" id="KW-0812">Transmembrane</keyword>
<dbReference type="InterPro" id="IPR026966">
    <property type="entry name" value="Neurofascin/L1/NrCAM_C"/>
</dbReference>
<dbReference type="SMART" id="SM00409">
    <property type="entry name" value="IG"/>
    <property type="match status" value="6"/>
</dbReference>
<feature type="domain" description="Ig-like" evidence="15">
    <location>
        <begin position="245"/>
        <end position="334"/>
    </location>
</feature>
<dbReference type="Pfam" id="PF07679">
    <property type="entry name" value="I-set"/>
    <property type="match status" value="3"/>
</dbReference>
<name>Q4S5S6_TETNG</name>
<dbReference type="InterPro" id="IPR003961">
    <property type="entry name" value="FN3_dom"/>
</dbReference>
<dbReference type="EMBL" id="CAAE01014729">
    <property type="protein sequence ID" value="CAG04006.1"/>
    <property type="molecule type" value="Genomic_DNA"/>
</dbReference>
<keyword evidence="9 14" id="KW-1133">Transmembrane helix</keyword>
<accession>Q4S5S6</accession>
<dbReference type="InterPro" id="IPR003599">
    <property type="entry name" value="Ig_sub"/>
</dbReference>
<evidence type="ECO:0000256" key="12">
    <source>
        <dbReference type="ARBA" id="ARBA00023180"/>
    </source>
</evidence>
<dbReference type="SUPFAM" id="SSF48726">
    <property type="entry name" value="Immunoglobulin"/>
    <property type="match status" value="5"/>
</dbReference>
<feature type="domain" description="Ig-like" evidence="15">
    <location>
        <begin position="432"/>
        <end position="518"/>
    </location>
</feature>
<dbReference type="FunFam" id="2.60.40.10:FF:000347">
    <property type="entry name" value="Neuronal cell adhesion molecule"/>
    <property type="match status" value="1"/>
</dbReference>
<dbReference type="InterPro" id="IPR007110">
    <property type="entry name" value="Ig-like_dom"/>
</dbReference>
<evidence type="ECO:0000256" key="10">
    <source>
        <dbReference type="ARBA" id="ARBA00023136"/>
    </source>
</evidence>
<evidence type="ECO:0000259" key="16">
    <source>
        <dbReference type="PROSITE" id="PS50853"/>
    </source>
</evidence>
<reference evidence="17" key="2">
    <citation type="submission" date="2004-02" db="EMBL/GenBank/DDBJ databases">
        <authorList>
            <consortium name="Genoscope"/>
            <consortium name="Whitehead Institute Centre for Genome Research"/>
        </authorList>
    </citation>
    <scope>NUCLEOTIDE SEQUENCE</scope>
</reference>
<feature type="domain" description="Fibronectin type-III" evidence="16">
    <location>
        <begin position="987"/>
        <end position="1083"/>
    </location>
</feature>
<keyword evidence="4" id="KW-1003">Cell membrane</keyword>
<feature type="domain" description="Ig-like" evidence="15">
    <location>
        <begin position="522"/>
        <end position="605"/>
    </location>
</feature>
<evidence type="ECO:0000256" key="5">
    <source>
        <dbReference type="ARBA" id="ARBA00022692"/>
    </source>
</evidence>
<comment type="subcellular location">
    <subcellularLocation>
        <location evidence="1">Cell membrane</location>
    </subcellularLocation>
    <subcellularLocation>
        <location evidence="2">Membrane</location>
        <topology evidence="2">Single-pass type I membrane protein</topology>
    </subcellularLocation>
</comment>
<evidence type="ECO:0000256" key="1">
    <source>
        <dbReference type="ARBA" id="ARBA00004236"/>
    </source>
</evidence>
<keyword evidence="12" id="KW-0325">Glycoprotein</keyword>
<evidence type="ECO:0000256" key="2">
    <source>
        <dbReference type="ARBA" id="ARBA00004479"/>
    </source>
</evidence>
<dbReference type="Gene3D" id="2.60.40.10">
    <property type="entry name" value="Immunoglobulins"/>
    <property type="match status" value="10"/>
</dbReference>
<dbReference type="InterPro" id="IPR013098">
    <property type="entry name" value="Ig_I-set"/>
</dbReference>
<evidence type="ECO:0000259" key="15">
    <source>
        <dbReference type="PROSITE" id="PS50835"/>
    </source>
</evidence>
<dbReference type="Pfam" id="PF13927">
    <property type="entry name" value="Ig_3"/>
    <property type="match status" value="2"/>
</dbReference>
<dbReference type="PROSITE" id="PS50835">
    <property type="entry name" value="IG_LIKE"/>
    <property type="match status" value="5"/>
</dbReference>
<dbReference type="PANTHER" id="PTHR44170:SF12">
    <property type="entry name" value="NEUROFASCIN"/>
    <property type="match status" value="1"/>
</dbReference>
<sequence>QPPTIIKQSMKEHIVDAKDAMVIECEAKGNPHPIFSWRRNGRYYNVARDPQASMRRHSGTLDIYARNNPEQYEAEYQCVASNMYGSAYSNKIRLRLYRAPVWPREIIEPVVISAGLPLVLSCDPPPGPPKPETYWMSSCECVLNRDRARGRQQQTQTHSCVAAGSFARPFNWPIQTAVPTMQPVRQDRRVSMGVNGDLYFSNVHFNDSVADYCCNARLPYRNVIQQKRPVVVKVLTTRSVVESAPTWLSPKGSSSSTLVLLGEELLLECIAAGVPTPHITWRKDGEDLVVRSPVKAKNFNKMIQIPRASFEDAGEYVCTATNKLDYIQHTITVQVKAAPFWLEKPADLVLAPEEDGRLVCRSDGAPRPTVTWFINGEPIDPSTLQPNVEVSGETVVLRTVTTLNNAVYQCNASNPYGYLLANAFVNVLHATPRILGSRNEYLKVIEGSRAFLDCRYFGSPVPELRWSKYGQGSLEGNRFRTHSNGTLEIKNIQVVDQGAYLCVVSNVAGRDENQVRIEVKEPTLIVTRPTDMKVIRGADVRFECAVKTDATTPVTTTWMKGTKPVTLGWRISMDESNLVISNINTADGGNYTCLVKSELEQKSASARLMVMDRPDPPTDLELSDPHERSVRLSWVPGNSHHNPITGERCPGKSVSSIFPTFSITYTCAVADNLVQYDDDDWLPGKWKNLSLYPGNLNSVILHLLPFTYYEFRVIAINEIGMSRPSRPSSRFQSSGAPPDVIPKNLKGVGTWRNNMEISWEPLAYKDWNGPHLKYLVWWKRKDSREEWKNATTRWSKYYIYGADTFTPYDLKVQAVNDFGMGPESPIVTGFSGEDLSDAFSPGPLTAPLNLRVSDIESNQVTVHWDPVSHDSIMGELKEYKVYYWRDSSQLRWLRVNRALKSQAFANRNGEPSGVVTGLHPYSNYKMYIVVVNNRFEGPSSNNIHFSTPEGGKNPLSESRCIWSHELTFPNLTCAVCSHPSLLQVPSVPRSFRIQQRHLDSIYVDWDVPAEPNGVITGYSLKYQTVNATRGEELRVEDFPPNVTSFSIRRFDRYTRYRFSVAARTETGIGEWYTEESPHYTTEIYAQDQVDISTQGWFIGIMCAVALIVLILLAVCFIKRSRGGKYPVRAKKDVTLEPVDDIDQEGSFDYRIARISTLPYSRREEDRGLQRAQPSMEAMVRQSDSDDSLVDYGDGAEISFNEDGSFIGQYTGTRRDVRELDFSASLEFHSPIKPIYSFA</sequence>
<dbReference type="FunFam" id="2.60.40.10:FF:000005">
    <property type="entry name" value="Neuronal cell adhesion molecule"/>
    <property type="match status" value="1"/>
</dbReference>
<evidence type="ECO:0000256" key="4">
    <source>
        <dbReference type="ARBA" id="ARBA00022475"/>
    </source>
</evidence>
<dbReference type="FunFam" id="2.60.40.10:FF:000114">
    <property type="entry name" value="Neuronal cell adhesion molecule"/>
    <property type="match status" value="1"/>
</dbReference>
<feature type="domain" description="Fibronectin type-III" evidence="16">
    <location>
        <begin position="741"/>
        <end position="834"/>
    </location>
</feature>
<dbReference type="FunFam" id="2.60.40.10:FF:000035">
    <property type="entry name" value="Contactin 1"/>
    <property type="match status" value="1"/>
</dbReference>
<comment type="similarity">
    <text evidence="3">Belongs to the immunoglobulin superfamily. L1/neurofascin/NgCAM family.</text>
</comment>
<dbReference type="CDD" id="cd00063">
    <property type="entry name" value="FN3"/>
    <property type="match status" value="4"/>
</dbReference>
<dbReference type="GO" id="GO:0007420">
    <property type="term" value="P:brain development"/>
    <property type="evidence" value="ECO:0007669"/>
    <property type="project" value="TreeGrafter"/>
</dbReference>
<evidence type="ECO:0000256" key="8">
    <source>
        <dbReference type="ARBA" id="ARBA00022889"/>
    </source>
</evidence>
<dbReference type="InterPro" id="IPR013783">
    <property type="entry name" value="Ig-like_fold"/>
</dbReference>
<evidence type="ECO:0000256" key="3">
    <source>
        <dbReference type="ARBA" id="ARBA00008588"/>
    </source>
</evidence>
<dbReference type="SMART" id="SM00060">
    <property type="entry name" value="FN3"/>
    <property type="match status" value="4"/>
</dbReference>
<dbReference type="InterPro" id="IPR003598">
    <property type="entry name" value="Ig_sub2"/>
</dbReference>
<dbReference type="Pfam" id="PF00041">
    <property type="entry name" value="fn3"/>
    <property type="match status" value="3"/>
</dbReference>
<dbReference type="PANTHER" id="PTHR44170">
    <property type="entry name" value="PROTEIN SIDEKICK"/>
    <property type="match status" value="1"/>
</dbReference>
<dbReference type="Pfam" id="PF13882">
    <property type="entry name" value="Bravo_FIGEY"/>
    <property type="match status" value="1"/>
</dbReference>
<comment type="caution">
    <text evidence="17">The sequence shown here is derived from an EMBL/GenBank/DDBJ whole genome shotgun (WGS) entry which is preliminary data.</text>
</comment>
<evidence type="ECO:0000313" key="17">
    <source>
        <dbReference type="EMBL" id="CAG04006.1"/>
    </source>
</evidence>
<dbReference type="GO" id="GO:0030424">
    <property type="term" value="C:axon"/>
    <property type="evidence" value="ECO:0007669"/>
    <property type="project" value="TreeGrafter"/>
</dbReference>
<dbReference type="FunFam" id="2.60.40.10:FF:000028">
    <property type="entry name" value="Neuronal cell adhesion molecule"/>
    <property type="match status" value="1"/>
</dbReference>
<evidence type="ECO:0000256" key="14">
    <source>
        <dbReference type="SAM" id="Phobius"/>
    </source>
</evidence>
<evidence type="ECO:0000256" key="13">
    <source>
        <dbReference type="ARBA" id="ARBA00023319"/>
    </source>
</evidence>
<feature type="domain" description="Ig-like" evidence="15">
    <location>
        <begin position="3"/>
        <end position="95"/>
    </location>
</feature>
<dbReference type="SMART" id="SM00408">
    <property type="entry name" value="IGc2"/>
    <property type="match status" value="5"/>
</dbReference>
<keyword evidence="6" id="KW-0732">Signal</keyword>
<feature type="domain" description="Fibronectin type-III" evidence="16">
    <location>
        <begin position="616"/>
        <end position="739"/>
    </location>
</feature>
<dbReference type="GO" id="GO:0005886">
    <property type="term" value="C:plasma membrane"/>
    <property type="evidence" value="ECO:0007669"/>
    <property type="project" value="UniProtKB-SubCell"/>
</dbReference>
<keyword evidence="7" id="KW-0677">Repeat</keyword>
<evidence type="ECO:0000256" key="7">
    <source>
        <dbReference type="ARBA" id="ARBA00022737"/>
    </source>
</evidence>
<dbReference type="GO" id="GO:0007411">
    <property type="term" value="P:axon guidance"/>
    <property type="evidence" value="ECO:0007669"/>
    <property type="project" value="TreeGrafter"/>
</dbReference>
<feature type="domain" description="Fibronectin type-III" evidence="16">
    <location>
        <begin position="846"/>
        <end position="950"/>
    </location>
</feature>
<dbReference type="KEGG" id="tng:GSTEN00023606G001"/>
<dbReference type="InterPro" id="IPR036116">
    <property type="entry name" value="FN3_sf"/>
</dbReference>
<gene>
    <name evidence="17" type="ORF">GSTENG00023606001</name>
</gene>
<dbReference type="GO" id="GO:0098632">
    <property type="term" value="F:cell-cell adhesion mediator activity"/>
    <property type="evidence" value="ECO:0007669"/>
    <property type="project" value="TreeGrafter"/>
</dbReference>
<feature type="non-terminal residue" evidence="17">
    <location>
        <position position="1"/>
    </location>
</feature>
<dbReference type="FunFam" id="2.60.40.10:FF:000078">
    <property type="entry name" value="Neuronal cell adhesion molecule"/>
    <property type="match status" value="1"/>
</dbReference>